<dbReference type="InterPro" id="IPR036259">
    <property type="entry name" value="MFS_trans_sf"/>
</dbReference>
<feature type="transmembrane region" description="Helical" evidence="5">
    <location>
        <begin position="80"/>
        <end position="98"/>
    </location>
</feature>
<accession>A0ABX2ID29</accession>
<gene>
    <name evidence="7" type="ORF">HJ583_004705</name>
</gene>
<feature type="transmembrane region" description="Helical" evidence="5">
    <location>
        <begin position="301"/>
        <end position="323"/>
    </location>
</feature>
<feature type="transmembrane region" description="Helical" evidence="5">
    <location>
        <begin position="362"/>
        <end position="380"/>
    </location>
</feature>
<dbReference type="InterPro" id="IPR020846">
    <property type="entry name" value="MFS_dom"/>
</dbReference>
<organism evidence="7 8">
    <name type="scientific">Uliginosibacterium aquaticum</name>
    <dbReference type="NCBI Taxonomy" id="2731212"/>
    <lineage>
        <taxon>Bacteria</taxon>
        <taxon>Pseudomonadati</taxon>
        <taxon>Pseudomonadota</taxon>
        <taxon>Betaproteobacteria</taxon>
        <taxon>Rhodocyclales</taxon>
        <taxon>Zoogloeaceae</taxon>
        <taxon>Uliginosibacterium</taxon>
    </lineage>
</organism>
<name>A0ABX2ID29_9RHOO</name>
<keyword evidence="3 5" id="KW-1133">Transmembrane helix</keyword>
<keyword evidence="2 5" id="KW-0812">Transmembrane</keyword>
<comment type="subcellular location">
    <subcellularLocation>
        <location evidence="1">Membrane</location>
        <topology evidence="1">Multi-pass membrane protein</topology>
    </subcellularLocation>
</comment>
<dbReference type="Pfam" id="PF07690">
    <property type="entry name" value="MFS_1"/>
    <property type="match status" value="1"/>
</dbReference>
<feature type="transmembrane region" description="Helical" evidence="5">
    <location>
        <begin position="335"/>
        <end position="356"/>
    </location>
</feature>
<dbReference type="PANTHER" id="PTHR23514">
    <property type="entry name" value="BYPASS OF STOP CODON PROTEIN 6"/>
    <property type="match status" value="1"/>
</dbReference>
<evidence type="ECO:0000313" key="8">
    <source>
        <dbReference type="Proteomes" id="UP000778523"/>
    </source>
</evidence>
<feature type="transmembrane region" description="Helical" evidence="5">
    <location>
        <begin position="244"/>
        <end position="265"/>
    </location>
</feature>
<dbReference type="Gene3D" id="1.20.1250.20">
    <property type="entry name" value="MFS general substrate transporter like domains"/>
    <property type="match status" value="1"/>
</dbReference>
<keyword evidence="8" id="KW-1185">Reference proteome</keyword>
<sequence length="397" mass="40897">MEHPTLPASQLLHARIATKAHFFICGLLFATWGVHVPTVKAQFGLSEAQLAWLMLAAGIGSLISLARVGGWVARHGARPVVLCGASVVCASLAALLFAPGYVVLMFLLFAFGLGSGGFDVAMNAEAVAVEREMSKPIMSSFHGFFSLGGLAGALIGSLVAEAGVRPVLHVALTCAAGFALVWFAARAMLPTHATHSPEEQHQGFRLPHGVLLLLGLLAALALVSEGAMYDWSTLYMSQELASPASIAALGYAAFSGAMAAGRFGGDWLRGRLGASRTLQCSAWLAGAAMLLTLLIGERWAAIGGFALVGLGLSNVIPVLFSAAARVPNVSPASGIAGVSGIGYLGFMCGPPLIGAIAEHSTLATGLLVVAFFAVLVALLTPHAMRGISRPDATKVPH</sequence>
<evidence type="ECO:0000256" key="4">
    <source>
        <dbReference type="ARBA" id="ARBA00023136"/>
    </source>
</evidence>
<evidence type="ECO:0000256" key="1">
    <source>
        <dbReference type="ARBA" id="ARBA00004141"/>
    </source>
</evidence>
<feature type="transmembrane region" description="Helical" evidence="5">
    <location>
        <begin position="141"/>
        <end position="160"/>
    </location>
</feature>
<comment type="caution">
    <text evidence="7">The sequence shown here is derived from an EMBL/GenBank/DDBJ whole genome shotgun (WGS) entry which is preliminary data.</text>
</comment>
<dbReference type="InterPro" id="IPR051788">
    <property type="entry name" value="MFS_Transporter"/>
</dbReference>
<evidence type="ECO:0000256" key="2">
    <source>
        <dbReference type="ARBA" id="ARBA00022692"/>
    </source>
</evidence>
<feature type="transmembrane region" description="Helical" evidence="5">
    <location>
        <begin position="166"/>
        <end position="185"/>
    </location>
</feature>
<reference evidence="7 8" key="1">
    <citation type="submission" date="2020-06" db="EMBL/GenBank/DDBJ databases">
        <title>Draft genome of Uliginosibacterium sp. IMCC34675.</title>
        <authorList>
            <person name="Song J."/>
        </authorList>
    </citation>
    <scope>NUCLEOTIDE SEQUENCE [LARGE SCALE GENOMIC DNA]</scope>
    <source>
        <strain evidence="7 8">IMCC34675</strain>
    </source>
</reference>
<evidence type="ECO:0000313" key="7">
    <source>
        <dbReference type="EMBL" id="NSL54318.1"/>
    </source>
</evidence>
<proteinExistence type="predicted"/>
<dbReference type="SUPFAM" id="SSF103473">
    <property type="entry name" value="MFS general substrate transporter"/>
    <property type="match status" value="1"/>
</dbReference>
<dbReference type="EMBL" id="JABCSC020000001">
    <property type="protein sequence ID" value="NSL54318.1"/>
    <property type="molecule type" value="Genomic_DNA"/>
</dbReference>
<feature type="transmembrane region" description="Helical" evidence="5">
    <location>
        <begin position="20"/>
        <end position="38"/>
    </location>
</feature>
<dbReference type="CDD" id="cd17393">
    <property type="entry name" value="MFS_MosC_like"/>
    <property type="match status" value="1"/>
</dbReference>
<feature type="transmembrane region" description="Helical" evidence="5">
    <location>
        <begin position="50"/>
        <end position="68"/>
    </location>
</feature>
<feature type="transmembrane region" description="Helical" evidence="5">
    <location>
        <begin position="277"/>
        <end position="295"/>
    </location>
</feature>
<feature type="domain" description="Major facilitator superfamily (MFS) profile" evidence="6">
    <location>
        <begin position="14"/>
        <end position="388"/>
    </location>
</feature>
<feature type="transmembrane region" description="Helical" evidence="5">
    <location>
        <begin position="206"/>
        <end position="224"/>
    </location>
</feature>
<dbReference type="RefSeq" id="WP_170020848.1">
    <property type="nucleotide sequence ID" value="NZ_JABCSC020000001.1"/>
</dbReference>
<feature type="transmembrane region" description="Helical" evidence="5">
    <location>
        <begin position="104"/>
        <end position="129"/>
    </location>
</feature>
<dbReference type="InterPro" id="IPR011701">
    <property type="entry name" value="MFS"/>
</dbReference>
<dbReference type="PANTHER" id="PTHR23514:SF13">
    <property type="entry name" value="INNER MEMBRANE PROTEIN YBJJ"/>
    <property type="match status" value="1"/>
</dbReference>
<dbReference type="PROSITE" id="PS50850">
    <property type="entry name" value="MFS"/>
    <property type="match status" value="1"/>
</dbReference>
<evidence type="ECO:0000256" key="5">
    <source>
        <dbReference type="SAM" id="Phobius"/>
    </source>
</evidence>
<keyword evidence="4 5" id="KW-0472">Membrane</keyword>
<dbReference type="Proteomes" id="UP000778523">
    <property type="component" value="Unassembled WGS sequence"/>
</dbReference>
<protein>
    <submittedName>
        <fullName evidence="7">MFS transporter</fullName>
    </submittedName>
</protein>
<evidence type="ECO:0000256" key="3">
    <source>
        <dbReference type="ARBA" id="ARBA00022989"/>
    </source>
</evidence>
<evidence type="ECO:0000259" key="6">
    <source>
        <dbReference type="PROSITE" id="PS50850"/>
    </source>
</evidence>